<dbReference type="SMART" id="SM00028">
    <property type="entry name" value="TPR"/>
    <property type="match status" value="1"/>
</dbReference>
<evidence type="ECO:0000313" key="3">
    <source>
        <dbReference type="Proteomes" id="UP000198379"/>
    </source>
</evidence>
<dbReference type="AlphaFoldDB" id="A0A238VQ28"/>
<keyword evidence="2" id="KW-0413">Isomerase</keyword>
<keyword evidence="3" id="KW-1185">Reference proteome</keyword>
<dbReference type="InterPro" id="IPR036249">
    <property type="entry name" value="Thioredoxin-like_sf"/>
</dbReference>
<dbReference type="Pfam" id="PF00515">
    <property type="entry name" value="TPR_1"/>
    <property type="match status" value="1"/>
</dbReference>
<dbReference type="SUPFAM" id="SSF48452">
    <property type="entry name" value="TPR-like"/>
    <property type="match status" value="1"/>
</dbReference>
<dbReference type="PROSITE" id="PS50005">
    <property type="entry name" value="TPR"/>
    <property type="match status" value="1"/>
</dbReference>
<dbReference type="Gene3D" id="3.40.30.10">
    <property type="entry name" value="Glutaredoxin"/>
    <property type="match status" value="1"/>
</dbReference>
<dbReference type="RefSeq" id="WP_089369480.1">
    <property type="nucleotide sequence ID" value="NZ_BMEP01000002.1"/>
</dbReference>
<name>A0A238VQ28_9FLAO</name>
<dbReference type="Proteomes" id="UP000198379">
    <property type="component" value="Unassembled WGS sequence"/>
</dbReference>
<organism evidence="2 3">
    <name type="scientific">Dokdonia pacifica</name>
    <dbReference type="NCBI Taxonomy" id="1627892"/>
    <lineage>
        <taxon>Bacteria</taxon>
        <taxon>Pseudomonadati</taxon>
        <taxon>Bacteroidota</taxon>
        <taxon>Flavobacteriia</taxon>
        <taxon>Flavobacteriales</taxon>
        <taxon>Flavobacteriaceae</taxon>
        <taxon>Dokdonia</taxon>
    </lineage>
</organism>
<dbReference type="Gene3D" id="1.25.40.10">
    <property type="entry name" value="Tetratricopeptide repeat domain"/>
    <property type="match status" value="1"/>
</dbReference>
<dbReference type="GO" id="GO:0016853">
    <property type="term" value="F:isomerase activity"/>
    <property type="evidence" value="ECO:0007669"/>
    <property type="project" value="UniProtKB-KW"/>
</dbReference>
<sequence length="303" mass="34479">MKKNILLILIVILFQNIGFSQSFNHEEKQNNRSLLLGKINKEALNAPPYADWFAKGYDQYTPDTKIINILKEQLSPYTITAFMGTWCGDSKREIPRLYKVLEEAQFPLDRLTLIAVSRSANTYKQSPGGEHEGQNIHRVPTIIIYKGGKEVNRIVESPVGSLEQDILHILENKYTPNHHIVTLTNQLIEEAGTEKFLKKSKKNIKELQEFAQKTSQLNTYASVLFYAGQTKKALAILTFNTMLFPNDPKTYMNLGNKQSKSNQLEQALESYQKALALEPTNKKITTAITTIEENLKNTNSLEE</sequence>
<feature type="repeat" description="TPR" evidence="1">
    <location>
        <begin position="248"/>
        <end position="281"/>
    </location>
</feature>
<dbReference type="InterPro" id="IPR011990">
    <property type="entry name" value="TPR-like_helical_dom_sf"/>
</dbReference>
<dbReference type="OrthoDB" id="6398367at2"/>
<dbReference type="SUPFAM" id="SSF52833">
    <property type="entry name" value="Thioredoxin-like"/>
    <property type="match status" value="1"/>
</dbReference>
<gene>
    <name evidence="2" type="ORF">SAMN06265376_101106</name>
</gene>
<evidence type="ECO:0000313" key="2">
    <source>
        <dbReference type="EMBL" id="SNR35883.1"/>
    </source>
</evidence>
<protein>
    <submittedName>
        <fullName evidence="2">Thiol-disulfide isomerase or thioredoxin</fullName>
    </submittedName>
</protein>
<evidence type="ECO:0000256" key="1">
    <source>
        <dbReference type="PROSITE-ProRule" id="PRU00339"/>
    </source>
</evidence>
<reference evidence="2 3" key="1">
    <citation type="submission" date="2017-06" db="EMBL/GenBank/DDBJ databases">
        <authorList>
            <person name="Kim H.J."/>
            <person name="Triplett B.A."/>
        </authorList>
    </citation>
    <scope>NUCLEOTIDE SEQUENCE [LARGE SCALE GENOMIC DNA]</scope>
    <source>
        <strain evidence="2 3">DSM 25597</strain>
    </source>
</reference>
<keyword evidence="1" id="KW-0802">TPR repeat</keyword>
<dbReference type="EMBL" id="FZNY01000001">
    <property type="protein sequence ID" value="SNR35883.1"/>
    <property type="molecule type" value="Genomic_DNA"/>
</dbReference>
<dbReference type="InterPro" id="IPR019734">
    <property type="entry name" value="TPR_rpt"/>
</dbReference>
<proteinExistence type="predicted"/>
<accession>A0A238VQ28</accession>
<dbReference type="CDD" id="cd02947">
    <property type="entry name" value="TRX_family"/>
    <property type="match status" value="1"/>
</dbReference>
<dbReference type="PROSITE" id="PS50293">
    <property type="entry name" value="TPR_REGION"/>
    <property type="match status" value="1"/>
</dbReference>